<protein>
    <recommendedName>
        <fullName evidence="2">Transposase IS30-like HTH domain-containing protein</fullName>
    </recommendedName>
</protein>
<keyword evidence="4" id="KW-1185">Reference proteome</keyword>
<accession>A0A2K9VI30</accession>
<evidence type="ECO:0000313" key="4">
    <source>
        <dbReference type="Proteomes" id="UP000240744"/>
    </source>
</evidence>
<gene>
    <name evidence="3" type="ORF">JX_gp45</name>
</gene>
<evidence type="ECO:0000313" key="3">
    <source>
        <dbReference type="EMBL" id="AUV62004.1"/>
    </source>
</evidence>
<dbReference type="Proteomes" id="UP000240744">
    <property type="component" value="Segment"/>
</dbReference>
<organism evidence="3 4">
    <name type="scientific">Mycobacterium phage SWU2</name>
    <dbReference type="NCBI Taxonomy" id="2077150"/>
    <lineage>
        <taxon>Viruses</taxon>
        <taxon>Duplodnaviria</taxon>
        <taxon>Heunggongvirae</taxon>
        <taxon>Uroviricota</taxon>
        <taxon>Caudoviricetes</taxon>
        <taxon>Timshelvirus</taxon>
        <taxon>Timshelvirus SWU2</taxon>
    </lineage>
</organism>
<evidence type="ECO:0000256" key="1">
    <source>
        <dbReference type="SAM" id="MobiDB-lite"/>
    </source>
</evidence>
<dbReference type="Gene3D" id="1.10.10.60">
    <property type="entry name" value="Homeodomain-like"/>
    <property type="match status" value="1"/>
</dbReference>
<name>A0A2K9VI30_9CAUD</name>
<evidence type="ECO:0000259" key="2">
    <source>
        <dbReference type="Pfam" id="PF13936"/>
    </source>
</evidence>
<sequence length="71" mass="7949">MYAVLHELLGEDVIPAPETGPKRPNRKKLSQTDANHIRDLKRAGYSQADIAAVYDIHPATVSRIVRGVYHQ</sequence>
<feature type="domain" description="Transposase IS30-like HTH" evidence="2">
    <location>
        <begin position="26"/>
        <end position="66"/>
    </location>
</feature>
<dbReference type="Pfam" id="PF13936">
    <property type="entry name" value="HTH_38"/>
    <property type="match status" value="1"/>
</dbReference>
<proteinExistence type="predicted"/>
<dbReference type="InterPro" id="IPR025246">
    <property type="entry name" value="IS30-like_HTH"/>
</dbReference>
<feature type="region of interest" description="Disordered" evidence="1">
    <location>
        <begin position="14"/>
        <end position="34"/>
    </location>
</feature>
<reference evidence="3" key="1">
    <citation type="submission" date="2018-04" db="EMBL/GenBank/DDBJ databases">
        <title>Biology of a Novel Mycobacteriophage, SWU2, Isolated from Chinese Soil.</title>
        <authorList>
            <person name="Li C."/>
            <person name="Gu Y."/>
        </authorList>
    </citation>
    <scope>NUCLEOTIDE SEQUENCE</scope>
</reference>
<dbReference type="EMBL" id="MG793454">
    <property type="protein sequence ID" value="AUV62004.1"/>
    <property type="molecule type" value="Genomic_DNA"/>
</dbReference>